<organism evidence="1 2">
    <name type="scientific">Paeniglutamicibacter cryotolerans</name>
    <dbReference type="NCBI Taxonomy" id="670079"/>
    <lineage>
        <taxon>Bacteria</taxon>
        <taxon>Bacillati</taxon>
        <taxon>Actinomycetota</taxon>
        <taxon>Actinomycetes</taxon>
        <taxon>Micrococcales</taxon>
        <taxon>Micrococcaceae</taxon>
        <taxon>Paeniglutamicibacter</taxon>
    </lineage>
</organism>
<reference evidence="1 2" key="1">
    <citation type="submission" date="2020-08" db="EMBL/GenBank/DDBJ databases">
        <title>Sequencing the genomes of 1000 actinobacteria strains.</title>
        <authorList>
            <person name="Klenk H.-P."/>
        </authorList>
    </citation>
    <scope>NUCLEOTIDE SEQUENCE [LARGE SCALE GENOMIC DNA]</scope>
    <source>
        <strain evidence="1 2">DSM 22826</strain>
    </source>
</reference>
<dbReference type="AlphaFoldDB" id="A0A839QUL2"/>
<accession>A0A839QUL2</accession>
<dbReference type="Proteomes" id="UP000523000">
    <property type="component" value="Unassembled WGS sequence"/>
</dbReference>
<protein>
    <submittedName>
        <fullName evidence="1">Uncharacterized protein</fullName>
    </submittedName>
</protein>
<dbReference type="RefSeq" id="WP_183512542.1">
    <property type="nucleotide sequence ID" value="NZ_BAABGK010000109.1"/>
</dbReference>
<dbReference type="EMBL" id="JACHVS010000002">
    <property type="protein sequence ID" value="MBB2996972.1"/>
    <property type="molecule type" value="Genomic_DNA"/>
</dbReference>
<gene>
    <name evidence="1" type="ORF">E9229_003219</name>
</gene>
<keyword evidence="2" id="KW-1185">Reference proteome</keyword>
<name>A0A839QUL2_9MICC</name>
<sequence length="268" mass="28101">MADLNGVVGTISSPIVKTGGSFAIKPVKSVIPIGSGRWIASAVTVKGGTKVIGKANSAKVPVKARSYTLTMMHQVKISWEGCAGVIKDMPKLTVRTAVVLKAPGAKLGMVTPGVLLAKGTYTVATKAKDGFTYTNKEVAYGYRDPVMNASCVVTDLGKLLQLSDGPGTLRGEARYIAGDCTGNLDGKTIVEGLLHAKSRLDESRGFIGAFIRYLDLGGRNSFSDLKGTATVKKGQKFTCMLVADKIQYKSAAVMGSGTTPTAHAVRIK</sequence>
<comment type="caution">
    <text evidence="1">The sequence shown here is derived from an EMBL/GenBank/DDBJ whole genome shotgun (WGS) entry which is preliminary data.</text>
</comment>
<evidence type="ECO:0000313" key="1">
    <source>
        <dbReference type="EMBL" id="MBB2996972.1"/>
    </source>
</evidence>
<evidence type="ECO:0000313" key="2">
    <source>
        <dbReference type="Proteomes" id="UP000523000"/>
    </source>
</evidence>
<proteinExistence type="predicted"/>